<keyword evidence="4" id="KW-1133">Transmembrane helix</keyword>
<evidence type="ECO:0000256" key="7">
    <source>
        <dbReference type="ARBA" id="ARBA00023170"/>
    </source>
</evidence>
<sequence length="1629" mass="176951">MLFLSHFLCCLFNCMLECLCVHGVCQSGPTGDGQCICNSGYVGQQCDNVLCLECSLSMLSFPISEINPCETQVCDPHANCEYLGPGSHSCHCQPGYRGDGRVCMAVDPCVEPGHGGCPVNSTLCVYYGPGKSYCKCWDGYENLQAGIGCRPIDVCKTNNTCHTNADCFSTRGTIECICRSGYVGDGKFCYGSLTDRLEKLNTGFNNRWNGRLSNSILLFSKITAQPTLSKDMYNFLQVNALLANTSLATYISRVHIVPGEITMKDLQAMDSLYSLTGDVISILHRDKGRIHIDGIPVLHTDVQCQNGRLTIIDGVLLPQTILPILPHRCEKTTYRIQRVIAEKILVFNKTSCFYAVTQNGLPIIKSGCALYCNQTITPTCCKGFHGPDCLPCPGGFVTPCYGHGQCVDGHEGNGTCLCRKAFVGSACHVCARPDRHGPNCDLKCPCLHGECDNRPGSGGACRIGSCQQGLMGQLCDRSTVSCGPSGRFCHVHAECQSREGDLCVCKPGYRGDGATCEPFNPCNDPGNGGCHSNADCFSSGNGQALCTCIKGWTGDGRECYPIDNCQMPDKGNCHPNASCIYIGPGQSECRCSTGYRGDGMINCNPIDLCLENNGGCHLLVRIFLHIICSTIYSTKDFIDGMHRPSMLGPSFQLAFFHREKQLYVNNVPVTDPDIQTSRGVLHGIGQVLPVQRNRCDSNDTKRIPKIIIVSFINVCILHPKSLCCSASSQLSPKFKRRCIYFHYLFGKAQLMVGCRYICIKTLIVSENCCDGYFGKQCLPCPGTVDAWCNDHGVCSDGLNGTGQCICEEGFGGTACEQCLPDRYGKQCQQDCLCVKGRCQDGLSGDGSCECNVGYRGIHCDKRELGICILCRQIPKCVCAAGFTGNGTSCTGINACETENGGCSKYAICHRTKPGLRNCVCMSGFTGDGVICLEIDPCRENNGGCDKNAECTHIGPNKAVCNCLEGYTGNDKSCEPINPCKANNGGCSPFAKCNHTGPGIATCACFQNYIGDGYTCKGTILIADLSGPGPYTVLIPNHKLVNHWSKSGQMLQILRHHIVACSELFLIDLQDKKQVNCANCVVVIYHKLKSAIVQQTEFLLMLHNCLWQVSGLLALLNDPLHQPFTIFLPTDTALQQLPEAQKESLLSMSQPDMLQEVLKYHVIQSSKVTIKLEQYSFLSRLVSVLLVGEAAVRMVRSQLEFRGGVAHAIDSLLEPPSIGGRCDLRTSVTIMVRQKTWRLQTPVTLTHTLPFISIHTVRDKFEHSVPSHFTACPGGTRNPCGGHGTCDDGLGGTGNCTCPPEFNGTACELCLPGRYGSSCAKCECTKNGVCNEGIQGTGFCFCNESWTGKRCETKLGAYHSVQSKLQVSTFHISDLQKSVETDFCRLAVVQRCLQRNGGCHLKARCIQKGILVRCKCLQGFKGDGRVCRPQDLCVDGNNGGCSEHASCKNTGPKKRSCTCHADYVGDGEQCLLVQTAPVNRCLQNNGACSAWADCTDLHHVAGVYHAQSQSGRYQTTYKQAESRCAEDGATLATFDQLSRAQQTGLHMCSVGWLQGQHAAYPTSYSNPSCGFGKIGIIDYGLRNNASELWDAFCFRVKGAMQHCSNFEFAVKVTFITMTAILKCTFKTCLP</sequence>
<dbReference type="InterPro" id="IPR016186">
    <property type="entry name" value="C-type_lectin-like/link_sf"/>
</dbReference>
<dbReference type="GO" id="GO:0007155">
    <property type="term" value="P:cell adhesion"/>
    <property type="evidence" value="ECO:0007669"/>
    <property type="project" value="InterPro"/>
</dbReference>
<proteinExistence type="predicted"/>
<reference evidence="16" key="2">
    <citation type="submission" date="2025-09" db="UniProtKB">
        <authorList>
            <consortium name="Ensembl"/>
        </authorList>
    </citation>
    <scope>IDENTIFICATION</scope>
</reference>
<feature type="domain" description="EGF-like" evidence="13">
    <location>
        <begin position="1267"/>
        <end position="1307"/>
    </location>
</feature>
<dbReference type="InterPro" id="IPR024731">
    <property type="entry name" value="NELL2-like_EGF"/>
</dbReference>
<dbReference type="SUPFAM" id="SSF56436">
    <property type="entry name" value="C-type lectin-like"/>
    <property type="match status" value="1"/>
</dbReference>
<feature type="disulfide bond" evidence="10">
    <location>
        <begin position="1341"/>
        <end position="1350"/>
    </location>
</feature>
<dbReference type="GO" id="GO:0005509">
    <property type="term" value="F:calcium ion binding"/>
    <property type="evidence" value="ECO:0007669"/>
    <property type="project" value="InterPro"/>
</dbReference>
<feature type="domain" description="EGF-like" evidence="13">
    <location>
        <begin position="518"/>
        <end position="560"/>
    </location>
</feature>
<dbReference type="PROSITE" id="PS00022">
    <property type="entry name" value="EGF_1"/>
    <property type="match status" value="6"/>
</dbReference>
<dbReference type="FunFam" id="3.10.100.10:FF:000001">
    <property type="entry name" value="Hyaluronan proteoglycan link protein 1"/>
    <property type="match status" value="1"/>
</dbReference>
<dbReference type="PROSITE" id="PS01186">
    <property type="entry name" value="EGF_2"/>
    <property type="match status" value="10"/>
</dbReference>
<organism evidence="16 17">
    <name type="scientific">Eptatretus burgeri</name>
    <name type="common">Inshore hagfish</name>
    <dbReference type="NCBI Taxonomy" id="7764"/>
    <lineage>
        <taxon>Eukaryota</taxon>
        <taxon>Metazoa</taxon>
        <taxon>Chordata</taxon>
        <taxon>Craniata</taxon>
        <taxon>Vertebrata</taxon>
        <taxon>Cyclostomata</taxon>
        <taxon>Myxini</taxon>
        <taxon>Myxiniformes</taxon>
        <taxon>Myxinidae</taxon>
        <taxon>Eptatretinae</taxon>
        <taxon>Eptatretus</taxon>
    </lineage>
</organism>
<feature type="domain" description="EGF-like" evidence="13">
    <location>
        <begin position="478"/>
        <end position="517"/>
    </location>
</feature>
<dbReference type="SMART" id="SM00554">
    <property type="entry name" value="FAS1"/>
    <property type="match status" value="3"/>
</dbReference>
<keyword evidence="5" id="KW-0472">Membrane</keyword>
<feature type="domain" description="FAS1" evidence="14">
    <location>
        <begin position="193"/>
        <end position="316"/>
    </location>
</feature>
<dbReference type="SMART" id="SM00445">
    <property type="entry name" value="LINK"/>
    <property type="match status" value="1"/>
</dbReference>
<dbReference type="OMA" id="HANCEYL"/>
<keyword evidence="17" id="KW-1185">Reference proteome</keyword>
<feature type="domain" description="Link" evidence="15">
    <location>
        <begin position="1501"/>
        <end position="1594"/>
    </location>
</feature>
<dbReference type="SMART" id="SM00181">
    <property type="entry name" value="EGF"/>
    <property type="match status" value="18"/>
</dbReference>
<dbReference type="PROSITE" id="PS50963">
    <property type="entry name" value="LINK_2"/>
    <property type="match status" value="1"/>
</dbReference>
<evidence type="ECO:0000313" key="17">
    <source>
        <dbReference type="Proteomes" id="UP000694388"/>
    </source>
</evidence>
<feature type="domain" description="EGF-like" evidence="13">
    <location>
        <begin position="388"/>
        <end position="428"/>
    </location>
</feature>
<evidence type="ECO:0000256" key="11">
    <source>
        <dbReference type="PROSITE-ProRule" id="PRU00323"/>
    </source>
</evidence>
<evidence type="ECO:0000256" key="3">
    <source>
        <dbReference type="ARBA" id="ARBA00022692"/>
    </source>
</evidence>
<dbReference type="InterPro" id="IPR001881">
    <property type="entry name" value="EGF-like_Ca-bd_dom"/>
</dbReference>
<evidence type="ECO:0000256" key="2">
    <source>
        <dbReference type="ARBA" id="ARBA00022536"/>
    </source>
</evidence>
<feature type="chain" id="PRO_5034926616" evidence="12">
    <location>
        <begin position="24"/>
        <end position="1629"/>
    </location>
</feature>
<dbReference type="Ensembl" id="ENSEBUT00000008108.1">
    <property type="protein sequence ID" value="ENSEBUP00000007621.1"/>
    <property type="gene ID" value="ENSEBUG00000004892.1"/>
</dbReference>
<feature type="disulfide bond" evidence="10">
    <location>
        <begin position="1297"/>
        <end position="1306"/>
    </location>
</feature>
<feature type="domain" description="EGF-like" evidence="13">
    <location>
        <begin position="891"/>
        <end position="932"/>
    </location>
</feature>
<dbReference type="PROSITE" id="PS01241">
    <property type="entry name" value="LINK_1"/>
    <property type="match status" value="1"/>
</dbReference>
<feature type="domain" description="EGF-like" evidence="13">
    <location>
        <begin position="778"/>
        <end position="816"/>
    </location>
</feature>
<dbReference type="InterPro" id="IPR056806">
    <property type="entry name" value="EGF_STAB1-2"/>
</dbReference>
<name>A0A8C4PZD7_EPTBU</name>
<dbReference type="Pfam" id="PF00193">
    <property type="entry name" value="Xlink"/>
    <property type="match status" value="1"/>
</dbReference>
<dbReference type="SUPFAM" id="SSF82153">
    <property type="entry name" value="FAS1 domain"/>
    <property type="match status" value="3"/>
</dbReference>
<dbReference type="PROSITE" id="PS50213">
    <property type="entry name" value="FAS1"/>
    <property type="match status" value="2"/>
</dbReference>
<accession>A0A8C4PZD7</accession>
<feature type="domain" description="EGF-like" evidence="13">
    <location>
        <begin position="561"/>
        <end position="604"/>
    </location>
</feature>
<dbReference type="InterPro" id="IPR000742">
    <property type="entry name" value="EGF"/>
</dbReference>
<dbReference type="Proteomes" id="UP000694388">
    <property type="component" value="Unplaced"/>
</dbReference>
<keyword evidence="12" id="KW-0732">Signal</keyword>
<feature type="domain" description="EGF-like" evidence="13">
    <location>
        <begin position="1428"/>
        <end position="1470"/>
    </location>
</feature>
<feature type="domain" description="EGF-like" evidence="13">
    <location>
        <begin position="933"/>
        <end position="974"/>
    </location>
</feature>
<keyword evidence="9" id="KW-0424">Laminin EGF-like domain</keyword>
<feature type="disulfide bond" evidence="10">
    <location>
        <begin position="806"/>
        <end position="815"/>
    </location>
</feature>
<evidence type="ECO:0000256" key="1">
    <source>
        <dbReference type="ARBA" id="ARBA00004479"/>
    </source>
</evidence>
<dbReference type="SUPFAM" id="SSF57196">
    <property type="entry name" value="EGF/Laminin"/>
    <property type="match status" value="3"/>
</dbReference>
<evidence type="ECO:0000256" key="5">
    <source>
        <dbReference type="ARBA" id="ARBA00023136"/>
    </source>
</evidence>
<dbReference type="Pfam" id="PF24887">
    <property type="entry name" value="EGF_STAB1-2"/>
    <property type="match status" value="1"/>
</dbReference>
<keyword evidence="8" id="KW-0325">Glycoprotein</keyword>
<feature type="domain" description="EGF-like" evidence="13">
    <location>
        <begin position="1314"/>
        <end position="1351"/>
    </location>
</feature>
<dbReference type="PANTHER" id="PTHR24038">
    <property type="entry name" value="STABILIN"/>
    <property type="match status" value="1"/>
</dbReference>
<dbReference type="PROSITE" id="PS50026">
    <property type="entry name" value="EGF_3"/>
    <property type="match status" value="13"/>
</dbReference>
<feature type="disulfide bond" evidence="11">
    <location>
        <begin position="1523"/>
        <end position="1592"/>
    </location>
</feature>
<feature type="domain" description="FAS1" evidence="14">
    <location>
        <begin position="1084"/>
        <end position="1212"/>
    </location>
</feature>
<dbReference type="SMART" id="SM00180">
    <property type="entry name" value="EGF_Lam"/>
    <property type="match status" value="5"/>
</dbReference>
<evidence type="ECO:0000256" key="6">
    <source>
        <dbReference type="ARBA" id="ARBA00023157"/>
    </source>
</evidence>
<evidence type="ECO:0000313" key="16">
    <source>
        <dbReference type="Ensembl" id="ENSEBUP00000007621.1"/>
    </source>
</evidence>
<dbReference type="InterPro" id="IPR000538">
    <property type="entry name" value="Link_dom"/>
</dbReference>
<evidence type="ECO:0000256" key="10">
    <source>
        <dbReference type="PROSITE-ProRule" id="PRU00076"/>
    </source>
</evidence>
<dbReference type="Pfam" id="PF12947">
    <property type="entry name" value="EGF_3"/>
    <property type="match status" value="8"/>
</dbReference>
<dbReference type="Pfam" id="PF02469">
    <property type="entry name" value="Fasciclin"/>
    <property type="match status" value="3"/>
</dbReference>
<evidence type="ECO:0000256" key="4">
    <source>
        <dbReference type="ARBA" id="ARBA00022989"/>
    </source>
</evidence>
<evidence type="ECO:0000256" key="9">
    <source>
        <dbReference type="ARBA" id="ARBA00023292"/>
    </source>
</evidence>
<feature type="domain" description="EGF-like" evidence="13">
    <location>
        <begin position="65"/>
        <end position="104"/>
    </location>
</feature>
<evidence type="ECO:0000256" key="12">
    <source>
        <dbReference type="SAM" id="SignalP"/>
    </source>
</evidence>
<dbReference type="Gene3D" id="2.10.25.10">
    <property type="entry name" value="Laminin"/>
    <property type="match status" value="10"/>
</dbReference>
<dbReference type="PANTHER" id="PTHR24038:SF11">
    <property type="entry name" value="INTEGRIN BETA-LIKE PROTEIN E"/>
    <property type="match status" value="1"/>
</dbReference>
<dbReference type="SMART" id="SM00179">
    <property type="entry name" value="EGF_CA"/>
    <property type="match status" value="2"/>
</dbReference>
<dbReference type="SUPFAM" id="SSF57184">
    <property type="entry name" value="Growth factor receptor domain"/>
    <property type="match status" value="1"/>
</dbReference>
<feature type="disulfide bond" evidence="10">
    <location>
        <begin position="850"/>
        <end position="859"/>
    </location>
</feature>
<dbReference type="GO" id="GO:0005540">
    <property type="term" value="F:hyaluronic acid binding"/>
    <property type="evidence" value="ECO:0007669"/>
    <property type="project" value="InterPro"/>
</dbReference>
<dbReference type="FunFam" id="2.10.25.10:FF:000040">
    <property type="entry name" value="Stabilin 2"/>
    <property type="match status" value="5"/>
</dbReference>
<feature type="disulfide bond" evidence="11">
    <location>
        <begin position="1547"/>
        <end position="1568"/>
    </location>
</feature>
<feature type="disulfide bond" evidence="10">
    <location>
        <begin position="418"/>
        <end position="427"/>
    </location>
</feature>
<protein>
    <submittedName>
        <fullName evidence="16">Stabilin 2</fullName>
    </submittedName>
</protein>
<keyword evidence="7" id="KW-0675">Receptor</keyword>
<evidence type="ECO:0000259" key="13">
    <source>
        <dbReference type="PROSITE" id="PS50026"/>
    </source>
</evidence>
<dbReference type="GeneTree" id="ENSGT00940000156566"/>
<feature type="domain" description="EGF-like" evidence="13">
    <location>
        <begin position="151"/>
        <end position="190"/>
    </location>
</feature>
<reference evidence="16" key="1">
    <citation type="submission" date="2025-08" db="UniProtKB">
        <authorList>
            <consortium name="Ensembl"/>
        </authorList>
    </citation>
    <scope>IDENTIFICATION</scope>
</reference>
<keyword evidence="2 10" id="KW-0245">EGF-like domain</keyword>
<dbReference type="Gene3D" id="2.30.180.10">
    <property type="entry name" value="FAS1 domain"/>
    <property type="match status" value="3"/>
</dbReference>
<feature type="signal peptide" evidence="12">
    <location>
        <begin position="1"/>
        <end position="23"/>
    </location>
</feature>
<evidence type="ECO:0000256" key="8">
    <source>
        <dbReference type="ARBA" id="ARBA00023180"/>
    </source>
</evidence>
<dbReference type="Gene3D" id="2.170.300.10">
    <property type="entry name" value="Tie2 ligand-binding domain superfamily"/>
    <property type="match status" value="2"/>
</dbReference>
<comment type="subcellular location">
    <subcellularLocation>
        <location evidence="1">Membrane</location>
        <topology evidence="1">Single-pass type I membrane protein</topology>
    </subcellularLocation>
</comment>
<dbReference type="InterPro" id="IPR036378">
    <property type="entry name" value="FAS1_dom_sf"/>
</dbReference>
<dbReference type="InterPro" id="IPR009030">
    <property type="entry name" value="Growth_fac_rcpt_cys_sf"/>
</dbReference>
<dbReference type="InterPro" id="IPR016187">
    <property type="entry name" value="CTDL_fold"/>
</dbReference>
<dbReference type="GO" id="GO:0016020">
    <property type="term" value="C:membrane"/>
    <property type="evidence" value="ECO:0007669"/>
    <property type="project" value="UniProtKB-SubCell"/>
</dbReference>
<feature type="domain" description="EGF-like" evidence="13">
    <location>
        <begin position="823"/>
        <end position="860"/>
    </location>
</feature>
<evidence type="ECO:0000259" key="14">
    <source>
        <dbReference type="PROSITE" id="PS50213"/>
    </source>
</evidence>
<keyword evidence="6 10" id="KW-1015">Disulfide bond</keyword>
<keyword evidence="3" id="KW-0812">Transmembrane</keyword>
<feature type="disulfide bond" evidence="10">
    <location>
        <begin position="831"/>
        <end position="848"/>
    </location>
</feature>
<dbReference type="Gene3D" id="3.10.100.10">
    <property type="entry name" value="Mannose-Binding Protein A, subunit A"/>
    <property type="match status" value="1"/>
</dbReference>
<dbReference type="InterPro" id="IPR000782">
    <property type="entry name" value="FAS1_domain"/>
</dbReference>
<dbReference type="InterPro" id="IPR002049">
    <property type="entry name" value="LE_dom"/>
</dbReference>
<evidence type="ECO:0000259" key="15">
    <source>
        <dbReference type="PROSITE" id="PS50963"/>
    </source>
</evidence>
<comment type="caution">
    <text evidence="10">Lacks conserved residue(s) required for the propagation of feature annotation.</text>
</comment>